<dbReference type="EC" id="2.1.1.216" evidence="7 9"/>
<gene>
    <name evidence="11" type="ORF">AGERDE_LOCUS9281</name>
</gene>
<keyword evidence="6 9" id="KW-0694">RNA-binding</keyword>
<evidence type="ECO:0000256" key="5">
    <source>
        <dbReference type="ARBA" id="ARBA00022694"/>
    </source>
</evidence>
<evidence type="ECO:0000313" key="12">
    <source>
        <dbReference type="Proteomes" id="UP000789831"/>
    </source>
</evidence>
<evidence type="ECO:0000256" key="9">
    <source>
        <dbReference type="PROSITE-ProRule" id="PRU00958"/>
    </source>
</evidence>
<dbReference type="GO" id="GO:0005634">
    <property type="term" value="C:nucleus"/>
    <property type="evidence" value="ECO:0007669"/>
    <property type="project" value="TreeGrafter"/>
</dbReference>
<feature type="region of interest" description="Disordered" evidence="10">
    <location>
        <begin position="76"/>
        <end position="97"/>
    </location>
</feature>
<keyword evidence="12" id="KW-1185">Reference proteome</keyword>
<keyword evidence="2 9" id="KW-0489">Methyltransferase</keyword>
<keyword evidence="4 9" id="KW-0949">S-adenosyl-L-methionine</keyword>
<feature type="region of interest" description="Disordered" evidence="10">
    <location>
        <begin position="1"/>
        <end position="21"/>
    </location>
</feature>
<comment type="similarity">
    <text evidence="9">Belongs to the class I-like SAM-binding methyltransferase superfamily. Trm1 family.</text>
</comment>
<evidence type="ECO:0000256" key="4">
    <source>
        <dbReference type="ARBA" id="ARBA00022691"/>
    </source>
</evidence>
<comment type="caution">
    <text evidence="11">The sequence shown here is derived from an EMBL/GenBank/DDBJ whole genome shotgun (WGS) entry which is preliminary data.</text>
</comment>
<sequence>MSSNNVLESKNITAESTESDSNIEDKFNVITEGKASILFPKSNEVFYNPVQEFNRDLSIAVIRTWSEILREEREEKAKKQLQRQTPPAGESSNVGATNAAASKVESKFSYTILEALAASGLRSIRYAKELPNLKYVVANDLDLEAVNSIKRSVQYNGLSDELVRTSQGDACDIMYQHRNPLNQFDAIDIDPYGTAAPFLDAAVQAVKDGGLLCVTCTDAAVLCGSNYPEKCYANYGAIPVKGDFCHEMALRILLHTLTTSASRYRRYIHPLITLSIDFYIRVFVRVFSSPIQQNIAFIRLLWMSHILSPSSRQKDRERDLCSDDGSSRELHLSFLREQTGGPIWGYSLHDKEFVRRILKHIKESSTENYKTHPRMFGMLTVVSEEIDSPFYYILSSLAATVHTTNPSLKQFCSAILNKGYKFSASHAAAGSLKTDAPPEVIWDIVRSWVKLHPVNYNNIAANAPGRKILSNPPSFEADFTFHKDADPQSRKIKLVRFQMNPQKNWGPKARASSKRPRSDDEDDQDDQKHEAITKIPSRKKIAEETHN</sequence>
<dbReference type="InterPro" id="IPR002905">
    <property type="entry name" value="Trm1"/>
</dbReference>
<dbReference type="NCBIfam" id="TIGR00308">
    <property type="entry name" value="TRM1"/>
    <property type="match status" value="1"/>
</dbReference>
<evidence type="ECO:0000313" key="11">
    <source>
        <dbReference type="EMBL" id="CAG8604773.1"/>
    </source>
</evidence>
<dbReference type="Proteomes" id="UP000789831">
    <property type="component" value="Unassembled WGS sequence"/>
</dbReference>
<evidence type="ECO:0000256" key="1">
    <source>
        <dbReference type="ARBA" id="ARBA00022555"/>
    </source>
</evidence>
<dbReference type="GO" id="GO:0002940">
    <property type="term" value="P:tRNA N2-guanine methylation"/>
    <property type="evidence" value="ECO:0007669"/>
    <property type="project" value="TreeGrafter"/>
</dbReference>
<evidence type="ECO:0000256" key="3">
    <source>
        <dbReference type="ARBA" id="ARBA00022679"/>
    </source>
</evidence>
<accession>A0A9N9GGM7</accession>
<dbReference type="EMBL" id="CAJVPL010002261">
    <property type="protein sequence ID" value="CAG8604773.1"/>
    <property type="molecule type" value="Genomic_DNA"/>
</dbReference>
<dbReference type="OrthoDB" id="6349953at2759"/>
<comment type="catalytic activity">
    <reaction evidence="8 9">
        <text>guanosine(26) in tRNA + 2 S-adenosyl-L-methionine = N(2)-dimethylguanosine(26) in tRNA + 2 S-adenosyl-L-homocysteine + 2 H(+)</text>
        <dbReference type="Rhea" id="RHEA:43140"/>
        <dbReference type="Rhea" id="RHEA-COMP:10359"/>
        <dbReference type="Rhea" id="RHEA-COMP:10360"/>
        <dbReference type="ChEBI" id="CHEBI:15378"/>
        <dbReference type="ChEBI" id="CHEBI:57856"/>
        <dbReference type="ChEBI" id="CHEBI:59789"/>
        <dbReference type="ChEBI" id="CHEBI:74269"/>
        <dbReference type="ChEBI" id="CHEBI:74513"/>
        <dbReference type="EC" id="2.1.1.216"/>
    </reaction>
</comment>
<evidence type="ECO:0000256" key="7">
    <source>
        <dbReference type="ARBA" id="ARBA00039099"/>
    </source>
</evidence>
<dbReference type="PANTHER" id="PTHR10631:SF3">
    <property type="entry name" value="TRNA (GUANINE(26)-N(2))-DIMETHYLTRANSFERASE"/>
    <property type="match status" value="1"/>
</dbReference>
<feature type="compositionally biased region" description="Polar residues" evidence="10">
    <location>
        <begin position="82"/>
        <end position="97"/>
    </location>
</feature>
<dbReference type="PANTHER" id="PTHR10631">
    <property type="entry name" value="N 2 ,N 2 -DIMETHYLGUANOSINE TRNA METHYLTRANSFERASE"/>
    <property type="match status" value="1"/>
</dbReference>
<evidence type="ECO:0000256" key="10">
    <source>
        <dbReference type="SAM" id="MobiDB-lite"/>
    </source>
</evidence>
<dbReference type="FunFam" id="3.30.56.70:FF:000001">
    <property type="entry name" value="tRNA (guanine(26)-N(2))-dimethyltransferase"/>
    <property type="match status" value="1"/>
</dbReference>
<keyword evidence="1 9" id="KW-0820">tRNA-binding</keyword>
<name>A0A9N9GGM7_9GLOM</name>
<proteinExistence type="inferred from homology"/>
<dbReference type="PROSITE" id="PS51626">
    <property type="entry name" value="SAM_MT_TRM1"/>
    <property type="match status" value="1"/>
</dbReference>
<dbReference type="Pfam" id="PF02005">
    <property type="entry name" value="TRM"/>
    <property type="match status" value="1"/>
</dbReference>
<reference evidence="11" key="1">
    <citation type="submission" date="2021-06" db="EMBL/GenBank/DDBJ databases">
        <authorList>
            <person name="Kallberg Y."/>
            <person name="Tangrot J."/>
            <person name="Rosling A."/>
        </authorList>
    </citation>
    <scope>NUCLEOTIDE SEQUENCE</scope>
    <source>
        <strain evidence="11">MT106</strain>
    </source>
</reference>
<protein>
    <recommendedName>
        <fullName evidence="7 9">tRNA (guanine(26)-N(2))-dimethyltransferase</fullName>
        <ecNumber evidence="7 9">2.1.1.216</ecNumber>
    </recommendedName>
</protein>
<evidence type="ECO:0000256" key="6">
    <source>
        <dbReference type="ARBA" id="ARBA00022884"/>
    </source>
</evidence>
<feature type="region of interest" description="Disordered" evidence="10">
    <location>
        <begin position="498"/>
        <end position="547"/>
    </location>
</feature>
<dbReference type="AlphaFoldDB" id="A0A9N9GGM7"/>
<organism evidence="11 12">
    <name type="scientific">Ambispora gerdemannii</name>
    <dbReference type="NCBI Taxonomy" id="144530"/>
    <lineage>
        <taxon>Eukaryota</taxon>
        <taxon>Fungi</taxon>
        <taxon>Fungi incertae sedis</taxon>
        <taxon>Mucoromycota</taxon>
        <taxon>Glomeromycotina</taxon>
        <taxon>Glomeromycetes</taxon>
        <taxon>Archaeosporales</taxon>
        <taxon>Ambisporaceae</taxon>
        <taxon>Ambispora</taxon>
    </lineage>
</organism>
<feature type="compositionally biased region" description="Polar residues" evidence="10">
    <location>
        <begin position="1"/>
        <end position="16"/>
    </location>
</feature>
<keyword evidence="3 9" id="KW-0808">Transferase</keyword>
<evidence type="ECO:0000256" key="2">
    <source>
        <dbReference type="ARBA" id="ARBA00022603"/>
    </source>
</evidence>
<dbReference type="InterPro" id="IPR029063">
    <property type="entry name" value="SAM-dependent_MTases_sf"/>
</dbReference>
<dbReference type="GO" id="GO:0000049">
    <property type="term" value="F:tRNA binding"/>
    <property type="evidence" value="ECO:0007669"/>
    <property type="project" value="UniProtKB-UniRule"/>
</dbReference>
<dbReference type="Gene3D" id="3.30.56.70">
    <property type="entry name" value="N2,N2-dimethylguanosine tRNA methyltransferase, C-terminal domain"/>
    <property type="match status" value="1"/>
</dbReference>
<dbReference type="SUPFAM" id="SSF53335">
    <property type="entry name" value="S-adenosyl-L-methionine-dependent methyltransferases"/>
    <property type="match status" value="1"/>
</dbReference>
<dbReference type="GO" id="GO:0160104">
    <property type="term" value="F:tRNA (guanine(26)-N2)-dimethyltransferase activity"/>
    <property type="evidence" value="ECO:0007669"/>
    <property type="project" value="UniProtKB-UniRule"/>
</dbReference>
<dbReference type="Gene3D" id="3.40.50.150">
    <property type="entry name" value="Vaccinia Virus protein VP39"/>
    <property type="match status" value="1"/>
</dbReference>
<dbReference type="InterPro" id="IPR042296">
    <property type="entry name" value="tRNA_met_Trm1_C"/>
</dbReference>
<dbReference type="CDD" id="cd02440">
    <property type="entry name" value="AdoMet_MTases"/>
    <property type="match status" value="1"/>
</dbReference>
<evidence type="ECO:0000256" key="8">
    <source>
        <dbReference type="ARBA" id="ARBA00051897"/>
    </source>
</evidence>
<keyword evidence="5 9" id="KW-0819">tRNA processing</keyword>